<proteinExistence type="predicted"/>
<dbReference type="AlphaFoldDB" id="A0A085G6I3"/>
<dbReference type="InterPro" id="IPR036390">
    <property type="entry name" value="WH_DNA-bd_sf"/>
</dbReference>
<dbReference type="GO" id="GO:0003677">
    <property type="term" value="F:DNA binding"/>
    <property type="evidence" value="ECO:0007669"/>
    <property type="project" value="UniProtKB-KW"/>
</dbReference>
<keyword evidence="2" id="KW-0238">DNA-binding</keyword>
<organism evidence="5 6">
    <name type="scientific">Ewingella americana (strain ATCC 33852 / DSM 4580 / CCUG 14506 / JCM 5911 / LMG 7869 / NCTC 12157 / CDC 1468-78)</name>
    <dbReference type="NCBI Taxonomy" id="910964"/>
    <lineage>
        <taxon>Bacteria</taxon>
        <taxon>Pseudomonadati</taxon>
        <taxon>Pseudomonadota</taxon>
        <taxon>Gammaproteobacteria</taxon>
        <taxon>Enterobacterales</taxon>
        <taxon>Yersiniaceae</taxon>
        <taxon>Ewingella</taxon>
    </lineage>
</organism>
<comment type="caution">
    <text evidence="5">The sequence shown here is derived from an EMBL/GenBank/DDBJ whole genome shotgun (WGS) entry which is preliminary data.</text>
</comment>
<dbReference type="Proteomes" id="UP000028640">
    <property type="component" value="Unassembled WGS sequence"/>
</dbReference>
<dbReference type="InterPro" id="IPR036388">
    <property type="entry name" value="WH-like_DNA-bd_sf"/>
</dbReference>
<dbReference type="SUPFAM" id="SSF46785">
    <property type="entry name" value="Winged helix' DNA-binding domain"/>
    <property type="match status" value="1"/>
</dbReference>
<dbReference type="Gene3D" id="1.10.10.10">
    <property type="entry name" value="Winged helix-like DNA-binding domain superfamily/Winged helix DNA-binding domain"/>
    <property type="match status" value="1"/>
</dbReference>
<evidence type="ECO:0000313" key="5">
    <source>
        <dbReference type="EMBL" id="KFC79328.1"/>
    </source>
</evidence>
<dbReference type="PANTHER" id="PTHR33204">
    <property type="entry name" value="TRANSCRIPTIONAL REGULATOR, MARR FAMILY"/>
    <property type="match status" value="1"/>
</dbReference>
<accession>A0A085G6I3</accession>
<protein>
    <submittedName>
        <fullName evidence="5">HxlR family transcriptional regulator</fullName>
    </submittedName>
</protein>
<dbReference type="PROSITE" id="PS51118">
    <property type="entry name" value="HTH_HXLR"/>
    <property type="match status" value="1"/>
</dbReference>
<evidence type="ECO:0000256" key="2">
    <source>
        <dbReference type="ARBA" id="ARBA00023125"/>
    </source>
</evidence>
<dbReference type="PANTHER" id="PTHR33204:SF29">
    <property type="entry name" value="TRANSCRIPTIONAL REGULATOR"/>
    <property type="match status" value="1"/>
</dbReference>
<dbReference type="InterPro" id="IPR002577">
    <property type="entry name" value="HTH_HxlR"/>
</dbReference>
<dbReference type="eggNOG" id="COG1733">
    <property type="taxonomic scope" value="Bacteria"/>
</dbReference>
<keyword evidence="3" id="KW-0804">Transcription</keyword>
<keyword evidence="6" id="KW-1185">Reference proteome</keyword>
<name>A0A085G6I3_EWIA3</name>
<dbReference type="Pfam" id="PF01638">
    <property type="entry name" value="HxlR"/>
    <property type="match status" value="1"/>
</dbReference>
<evidence type="ECO:0000256" key="3">
    <source>
        <dbReference type="ARBA" id="ARBA00023163"/>
    </source>
</evidence>
<evidence type="ECO:0000256" key="1">
    <source>
        <dbReference type="ARBA" id="ARBA00023015"/>
    </source>
</evidence>
<gene>
    <name evidence="5" type="ORF">GEAM_3136</name>
</gene>
<sequence>MNLKAKSANIIYYKKMTTINENSAPPPQGQGHKYTRETAAIGVEKVIKLLDGRWKLLILFQLFGGRVLRFSDLERAIPAVSQKMLIQQLRQLENDGIVKRLVYPEVPPRVEYSLTEWGQDLCPVLDALLNWAALREAQSAD</sequence>
<evidence type="ECO:0000313" key="6">
    <source>
        <dbReference type="Proteomes" id="UP000028640"/>
    </source>
</evidence>
<reference evidence="5 6" key="1">
    <citation type="submission" date="2014-05" db="EMBL/GenBank/DDBJ databases">
        <title>ATOL: Assembling a taxonomically balanced genome-scale reconstruction of the evolutionary history of the Enterobacteriaceae.</title>
        <authorList>
            <person name="Plunkett G.III."/>
            <person name="Neeno-Eckwall E.C."/>
            <person name="Glasner J.D."/>
            <person name="Perna N.T."/>
        </authorList>
    </citation>
    <scope>NUCLEOTIDE SEQUENCE [LARGE SCALE GENOMIC DNA]</scope>
    <source>
        <strain evidence="5 6">ATCC 33852</strain>
    </source>
</reference>
<evidence type="ECO:0000259" key="4">
    <source>
        <dbReference type="PROSITE" id="PS51118"/>
    </source>
</evidence>
<dbReference type="EMBL" id="JMPJ01000065">
    <property type="protein sequence ID" value="KFC79328.1"/>
    <property type="molecule type" value="Genomic_DNA"/>
</dbReference>
<keyword evidence="1" id="KW-0805">Transcription regulation</keyword>
<dbReference type="STRING" id="910964.GEAM_3136"/>
<feature type="domain" description="HTH hxlR-type" evidence="4">
    <location>
        <begin position="39"/>
        <end position="140"/>
    </location>
</feature>